<reference evidence="2 3" key="1">
    <citation type="journal article" date="2015" name="Nature">
        <title>rRNA introns, odd ribosomes, and small enigmatic genomes across a large radiation of phyla.</title>
        <authorList>
            <person name="Brown C.T."/>
            <person name="Hug L.A."/>
            <person name="Thomas B.C."/>
            <person name="Sharon I."/>
            <person name="Castelle C.J."/>
            <person name="Singh A."/>
            <person name="Wilkins M.J."/>
            <person name="Williams K.H."/>
            <person name="Banfield J.F."/>
        </authorList>
    </citation>
    <scope>NUCLEOTIDE SEQUENCE [LARGE SCALE GENOMIC DNA]</scope>
</reference>
<gene>
    <name evidence="2" type="ORF">UV07_C0003G0018</name>
</gene>
<dbReference type="EMBL" id="LCDB01000003">
    <property type="protein sequence ID" value="KKS44783.1"/>
    <property type="molecule type" value="Genomic_DNA"/>
</dbReference>
<dbReference type="Pfam" id="PF04015">
    <property type="entry name" value="DUF362"/>
    <property type="match status" value="1"/>
</dbReference>
<dbReference type="AlphaFoldDB" id="A0A0G1C563"/>
<accession>A0A0G1C563</accession>
<protein>
    <recommendedName>
        <fullName evidence="1">DUF362 domain-containing protein</fullName>
    </recommendedName>
</protein>
<dbReference type="Proteomes" id="UP000033986">
    <property type="component" value="Unassembled WGS sequence"/>
</dbReference>
<feature type="domain" description="DUF362" evidence="1">
    <location>
        <begin position="42"/>
        <end position="240"/>
    </location>
</feature>
<sequence>MSIVSCVKVDQNSVNPKSVFMAVRKAMELASWKKYVQGKKLVLKVNVVWDRLYPSCTTTPMVIEGILKTILESKKFEAKNIVIADTDTAAIMHADVAFKVLGIENLAKKYGVSVINLSQTDFKEVLFKNALILHKLKISKVLLEADTIITVPVLKTHSYSTMTGALKNQWGCIHDLRHNYHMVLNKAIADVNNFFKSRITFAVMDGLFGMEGQGPKTGTPRKIGYVFASPDRVSLDTAVAQVMGLDPQKIRHITYAKEVGVGTMDIKVVGHKLPKFNFKTAEQSNIVMATEMWLRHLGPKVEWFMFNGKSPILPILRWSAKIYYDVWYFLIGIKNAQKMMKTNYGKMWDARYLKTEDLK</sequence>
<evidence type="ECO:0000259" key="1">
    <source>
        <dbReference type="Pfam" id="PF04015"/>
    </source>
</evidence>
<evidence type="ECO:0000313" key="2">
    <source>
        <dbReference type="EMBL" id="KKS44783.1"/>
    </source>
</evidence>
<comment type="caution">
    <text evidence="2">The sequence shown here is derived from an EMBL/GenBank/DDBJ whole genome shotgun (WGS) entry which is preliminary data.</text>
</comment>
<name>A0A0G1C563_9BACT</name>
<dbReference type="InterPro" id="IPR007160">
    <property type="entry name" value="DUF362"/>
</dbReference>
<proteinExistence type="predicted"/>
<organism evidence="2 3">
    <name type="scientific">Candidatus Azambacteria bacterium GW2011_GWB1_42_17</name>
    <dbReference type="NCBI Taxonomy" id="1618615"/>
    <lineage>
        <taxon>Bacteria</taxon>
        <taxon>Candidatus Azamiibacteriota</taxon>
    </lineage>
</organism>
<evidence type="ECO:0000313" key="3">
    <source>
        <dbReference type="Proteomes" id="UP000033986"/>
    </source>
</evidence>